<dbReference type="CDD" id="cd12148">
    <property type="entry name" value="fungal_TF_MHR"/>
    <property type="match status" value="1"/>
</dbReference>
<name>A0A8K0SN66_9HYPO</name>
<dbReference type="InterPro" id="IPR001138">
    <property type="entry name" value="Zn2Cys6_DnaBD"/>
</dbReference>
<gene>
    <name evidence="8" type="ORF">B0I35DRAFT_354453</name>
</gene>
<dbReference type="SMART" id="SM00066">
    <property type="entry name" value="GAL4"/>
    <property type="match status" value="1"/>
</dbReference>
<keyword evidence="2" id="KW-0479">Metal-binding</keyword>
<protein>
    <recommendedName>
        <fullName evidence="7">Zn(2)-C6 fungal-type domain-containing protein</fullName>
    </recommendedName>
</protein>
<dbReference type="InterPro" id="IPR050815">
    <property type="entry name" value="TF_fung"/>
</dbReference>
<evidence type="ECO:0000256" key="6">
    <source>
        <dbReference type="SAM" id="MobiDB-lite"/>
    </source>
</evidence>
<feature type="region of interest" description="Disordered" evidence="6">
    <location>
        <begin position="62"/>
        <end position="102"/>
    </location>
</feature>
<dbReference type="InterPro" id="IPR036864">
    <property type="entry name" value="Zn2-C6_fun-type_DNA-bd_sf"/>
</dbReference>
<dbReference type="GO" id="GO:0008270">
    <property type="term" value="F:zinc ion binding"/>
    <property type="evidence" value="ECO:0007669"/>
    <property type="project" value="InterPro"/>
</dbReference>
<dbReference type="EMBL" id="JAGPNK010000008">
    <property type="protein sequence ID" value="KAH7317136.1"/>
    <property type="molecule type" value="Genomic_DNA"/>
</dbReference>
<accession>A0A8K0SN66</accession>
<evidence type="ECO:0000259" key="7">
    <source>
        <dbReference type="PROSITE" id="PS50048"/>
    </source>
</evidence>
<comment type="caution">
    <text evidence="8">The sequence shown here is derived from an EMBL/GenBank/DDBJ whole genome shotgun (WGS) entry which is preliminary data.</text>
</comment>
<dbReference type="Pfam" id="PF04082">
    <property type="entry name" value="Fungal_trans"/>
    <property type="match status" value="1"/>
</dbReference>
<feature type="domain" description="Zn(2)-C6 fungal-type" evidence="7">
    <location>
        <begin position="10"/>
        <end position="40"/>
    </location>
</feature>
<sequence length="554" mass="61407">MSSPARAQQACSFCRRQKRKCDKLIPRCTTCRRVRRDCEYTLDRQDELDVLRTRVQQLERALHEEPATSIPQLPRLAPEDSDTSRARPGDGQAEGPQSSGWTAPFPSAFFLDVARFRRLRASLPQPTATVSERVSLELGSTEDIRHIIDTYFTTVHRWLPIVWRRKVERQAHVHDGQLPHDTALLLACMKLVSDAPAAGRHPSQSRLYDMVRNELTLLENQGLMSASLLQVAVLVATYELGHGIYPAAYLSVGHCIRVGHMMGLHDRRRAPQAVVTFPSYWAENEELTRLWCAIVVLDRYINLGSKQRPLMSGDFADDEMLPCNTSDWDAGEPSANIPLFAASASQIAADPFARTCQVAHLLGRVISHRDEKEEGTANGSYRFTNAKQLLATLDSLLKVLAGESESAAASATAAPTSLELQLGSAAFGSAYAMALSAKMVLLDIYSCTCTSGRVNCAEEAEMQVITLRAYPDTVYEAARLAMRLCEVNSDSSSSSSSTAQLLLLSPFVNDCFYQGADAAAWYLNENGNEQMRDARDIFMQSLGRVKERWRVAGK</sequence>
<evidence type="ECO:0000256" key="1">
    <source>
        <dbReference type="ARBA" id="ARBA00004123"/>
    </source>
</evidence>
<keyword evidence="3" id="KW-0805">Transcription regulation</keyword>
<dbReference type="Gene3D" id="4.10.240.10">
    <property type="entry name" value="Zn(2)-C6 fungal-type DNA-binding domain"/>
    <property type="match status" value="1"/>
</dbReference>
<dbReference type="PROSITE" id="PS00463">
    <property type="entry name" value="ZN2_CY6_FUNGAL_1"/>
    <property type="match status" value="1"/>
</dbReference>
<evidence type="ECO:0000256" key="5">
    <source>
        <dbReference type="ARBA" id="ARBA00023242"/>
    </source>
</evidence>
<comment type="subcellular location">
    <subcellularLocation>
        <location evidence="1">Nucleus</location>
    </subcellularLocation>
</comment>
<dbReference type="CDD" id="cd00067">
    <property type="entry name" value="GAL4"/>
    <property type="match status" value="1"/>
</dbReference>
<dbReference type="GO" id="GO:0006351">
    <property type="term" value="P:DNA-templated transcription"/>
    <property type="evidence" value="ECO:0007669"/>
    <property type="project" value="InterPro"/>
</dbReference>
<dbReference type="PROSITE" id="PS50048">
    <property type="entry name" value="ZN2_CY6_FUNGAL_2"/>
    <property type="match status" value="1"/>
</dbReference>
<dbReference type="PANTHER" id="PTHR47338">
    <property type="entry name" value="ZN(II)2CYS6 TRANSCRIPTION FACTOR (EUROFUNG)-RELATED"/>
    <property type="match status" value="1"/>
</dbReference>
<dbReference type="AlphaFoldDB" id="A0A8K0SN66"/>
<dbReference type="GO" id="GO:0005634">
    <property type="term" value="C:nucleus"/>
    <property type="evidence" value="ECO:0007669"/>
    <property type="project" value="UniProtKB-SubCell"/>
</dbReference>
<dbReference type="Pfam" id="PF00172">
    <property type="entry name" value="Zn_clus"/>
    <property type="match status" value="1"/>
</dbReference>
<dbReference type="GO" id="GO:0000981">
    <property type="term" value="F:DNA-binding transcription factor activity, RNA polymerase II-specific"/>
    <property type="evidence" value="ECO:0007669"/>
    <property type="project" value="InterPro"/>
</dbReference>
<dbReference type="OrthoDB" id="3862662at2759"/>
<dbReference type="SUPFAM" id="SSF57701">
    <property type="entry name" value="Zn2/Cys6 DNA-binding domain"/>
    <property type="match status" value="1"/>
</dbReference>
<reference evidence="8" key="1">
    <citation type="journal article" date="2021" name="Nat. Commun.">
        <title>Genetic determinants of endophytism in the Arabidopsis root mycobiome.</title>
        <authorList>
            <person name="Mesny F."/>
            <person name="Miyauchi S."/>
            <person name="Thiergart T."/>
            <person name="Pickel B."/>
            <person name="Atanasova L."/>
            <person name="Karlsson M."/>
            <person name="Huettel B."/>
            <person name="Barry K.W."/>
            <person name="Haridas S."/>
            <person name="Chen C."/>
            <person name="Bauer D."/>
            <person name="Andreopoulos W."/>
            <person name="Pangilinan J."/>
            <person name="LaButti K."/>
            <person name="Riley R."/>
            <person name="Lipzen A."/>
            <person name="Clum A."/>
            <person name="Drula E."/>
            <person name="Henrissat B."/>
            <person name="Kohler A."/>
            <person name="Grigoriev I.V."/>
            <person name="Martin F.M."/>
            <person name="Hacquard S."/>
        </authorList>
    </citation>
    <scope>NUCLEOTIDE SEQUENCE</scope>
    <source>
        <strain evidence="8">MPI-CAGE-CH-0235</strain>
    </source>
</reference>
<keyword evidence="4" id="KW-0804">Transcription</keyword>
<evidence type="ECO:0000256" key="3">
    <source>
        <dbReference type="ARBA" id="ARBA00023015"/>
    </source>
</evidence>
<organism evidence="8 9">
    <name type="scientific">Stachybotrys elegans</name>
    <dbReference type="NCBI Taxonomy" id="80388"/>
    <lineage>
        <taxon>Eukaryota</taxon>
        <taxon>Fungi</taxon>
        <taxon>Dikarya</taxon>
        <taxon>Ascomycota</taxon>
        <taxon>Pezizomycotina</taxon>
        <taxon>Sordariomycetes</taxon>
        <taxon>Hypocreomycetidae</taxon>
        <taxon>Hypocreales</taxon>
        <taxon>Stachybotryaceae</taxon>
        <taxon>Stachybotrys</taxon>
    </lineage>
</organism>
<evidence type="ECO:0000313" key="8">
    <source>
        <dbReference type="EMBL" id="KAH7317136.1"/>
    </source>
</evidence>
<evidence type="ECO:0000313" key="9">
    <source>
        <dbReference type="Proteomes" id="UP000813444"/>
    </source>
</evidence>
<proteinExistence type="predicted"/>
<dbReference type="Proteomes" id="UP000813444">
    <property type="component" value="Unassembled WGS sequence"/>
</dbReference>
<keyword evidence="9" id="KW-1185">Reference proteome</keyword>
<dbReference type="SMART" id="SM00906">
    <property type="entry name" value="Fungal_trans"/>
    <property type="match status" value="1"/>
</dbReference>
<dbReference type="GO" id="GO:0003677">
    <property type="term" value="F:DNA binding"/>
    <property type="evidence" value="ECO:0007669"/>
    <property type="project" value="InterPro"/>
</dbReference>
<keyword evidence="5" id="KW-0539">Nucleus</keyword>
<dbReference type="PANTHER" id="PTHR47338:SF20">
    <property type="entry name" value="ZN(II)2CYS6 TRANSCRIPTION FACTOR (EUROFUNG)"/>
    <property type="match status" value="1"/>
</dbReference>
<evidence type="ECO:0000256" key="4">
    <source>
        <dbReference type="ARBA" id="ARBA00023163"/>
    </source>
</evidence>
<evidence type="ECO:0000256" key="2">
    <source>
        <dbReference type="ARBA" id="ARBA00022723"/>
    </source>
</evidence>
<dbReference type="InterPro" id="IPR007219">
    <property type="entry name" value="XnlR_reg_dom"/>
</dbReference>